<evidence type="ECO:0000313" key="2">
    <source>
        <dbReference type="Proteomes" id="UP000663866"/>
    </source>
</evidence>
<dbReference type="Proteomes" id="UP000663866">
    <property type="component" value="Unassembled WGS sequence"/>
</dbReference>
<proteinExistence type="predicted"/>
<name>A0A819F7Z2_9BILA</name>
<dbReference type="AlphaFoldDB" id="A0A819F7Z2"/>
<comment type="caution">
    <text evidence="1">The sequence shown here is derived from an EMBL/GenBank/DDBJ whole genome shotgun (WGS) entry which is preliminary data.</text>
</comment>
<accession>A0A819F7Z2</accession>
<dbReference type="EMBL" id="CAJOBG010000813">
    <property type="protein sequence ID" value="CAF3861206.1"/>
    <property type="molecule type" value="Genomic_DNA"/>
</dbReference>
<reference evidence="1" key="1">
    <citation type="submission" date="2021-02" db="EMBL/GenBank/DDBJ databases">
        <authorList>
            <person name="Nowell W R."/>
        </authorList>
    </citation>
    <scope>NUCLEOTIDE SEQUENCE</scope>
</reference>
<evidence type="ECO:0000313" key="1">
    <source>
        <dbReference type="EMBL" id="CAF3861206.1"/>
    </source>
</evidence>
<gene>
    <name evidence="1" type="ORF">OVN521_LOCUS7392</name>
</gene>
<sequence>MKLVWLLADFKPIIFTFSISNALLCHVKLTDGIDNGQFRQIYDCEISAIRQAFDGEKRMVIKINILVSPLLLSKKIITHDFSSNIQIIEVVQETEDLRTAEAIPSIVHQADIAAFNERDLFYNNEASPTTSVDRHYGPLQNPSPNNCTYEILYVHDNLKNLPVLG</sequence>
<protein>
    <submittedName>
        <fullName evidence="1">Uncharacterized protein</fullName>
    </submittedName>
</protein>
<organism evidence="1 2">
    <name type="scientific">Rotaria magnacalcarata</name>
    <dbReference type="NCBI Taxonomy" id="392030"/>
    <lineage>
        <taxon>Eukaryota</taxon>
        <taxon>Metazoa</taxon>
        <taxon>Spiralia</taxon>
        <taxon>Gnathifera</taxon>
        <taxon>Rotifera</taxon>
        <taxon>Eurotatoria</taxon>
        <taxon>Bdelloidea</taxon>
        <taxon>Philodinida</taxon>
        <taxon>Philodinidae</taxon>
        <taxon>Rotaria</taxon>
    </lineage>
</organism>
<keyword evidence="2" id="KW-1185">Reference proteome</keyword>